<evidence type="ECO:0000313" key="7">
    <source>
        <dbReference type="EMBL" id="MBD9699816.1"/>
    </source>
</evidence>
<keyword evidence="3 5" id="KW-1133">Transmembrane helix</keyword>
<dbReference type="PANTHER" id="PTHR33507">
    <property type="entry name" value="INNER MEMBRANE PROTEIN YBBJ"/>
    <property type="match status" value="1"/>
</dbReference>
<evidence type="ECO:0000256" key="2">
    <source>
        <dbReference type="ARBA" id="ARBA00022692"/>
    </source>
</evidence>
<keyword evidence="2 5" id="KW-0812">Transmembrane</keyword>
<evidence type="ECO:0000256" key="3">
    <source>
        <dbReference type="ARBA" id="ARBA00022989"/>
    </source>
</evidence>
<evidence type="ECO:0000256" key="5">
    <source>
        <dbReference type="SAM" id="Phobius"/>
    </source>
</evidence>
<dbReference type="Gene3D" id="2.40.50.140">
    <property type="entry name" value="Nucleic acid-binding proteins"/>
    <property type="match status" value="1"/>
</dbReference>
<dbReference type="Pfam" id="PF01957">
    <property type="entry name" value="NfeD"/>
    <property type="match status" value="1"/>
</dbReference>
<dbReference type="InterPro" id="IPR002810">
    <property type="entry name" value="NfeD-like_C"/>
</dbReference>
<gene>
    <name evidence="7" type="ORF">IGS67_09970</name>
</gene>
<keyword evidence="8" id="KW-1185">Reference proteome</keyword>
<feature type="transmembrane region" description="Helical" evidence="5">
    <location>
        <begin position="45"/>
        <end position="63"/>
    </location>
</feature>
<evidence type="ECO:0000313" key="8">
    <source>
        <dbReference type="Proteomes" id="UP000642107"/>
    </source>
</evidence>
<name>A0ABR9DRS2_9MICO</name>
<evidence type="ECO:0000259" key="6">
    <source>
        <dbReference type="Pfam" id="PF01957"/>
    </source>
</evidence>
<keyword evidence="4 5" id="KW-0472">Membrane</keyword>
<dbReference type="Proteomes" id="UP000642107">
    <property type="component" value="Unassembled WGS sequence"/>
</dbReference>
<dbReference type="RefSeq" id="WP_192280314.1">
    <property type="nucleotide sequence ID" value="NZ_JACZDF010000005.1"/>
</dbReference>
<comment type="subcellular location">
    <subcellularLocation>
        <location evidence="1">Membrane</location>
        <topology evidence="1">Multi-pass membrane protein</topology>
    </subcellularLocation>
</comment>
<dbReference type="EMBL" id="JACZDF010000005">
    <property type="protein sequence ID" value="MBD9699816.1"/>
    <property type="molecule type" value="Genomic_DNA"/>
</dbReference>
<dbReference type="InterPro" id="IPR012340">
    <property type="entry name" value="NA-bd_OB-fold"/>
</dbReference>
<protein>
    <submittedName>
        <fullName evidence="7">NfeD family protein</fullName>
    </submittedName>
</protein>
<dbReference type="InterPro" id="IPR052165">
    <property type="entry name" value="Membrane_assoc_protease"/>
</dbReference>
<evidence type="ECO:0000256" key="1">
    <source>
        <dbReference type="ARBA" id="ARBA00004141"/>
    </source>
</evidence>
<feature type="domain" description="NfeD-like C-terminal" evidence="6">
    <location>
        <begin position="84"/>
        <end position="139"/>
    </location>
</feature>
<accession>A0ABR9DRS2</accession>
<comment type="caution">
    <text evidence="7">The sequence shown here is derived from an EMBL/GenBank/DDBJ whole genome shotgun (WGS) entry which is preliminary data.</text>
</comment>
<dbReference type="PANTHER" id="PTHR33507:SF3">
    <property type="entry name" value="INNER MEMBRANE PROTEIN YBBJ"/>
    <property type="match status" value="1"/>
</dbReference>
<organism evidence="7 8">
    <name type="scientific">Flavimobilis rhizosphaerae</name>
    <dbReference type="NCBI Taxonomy" id="2775421"/>
    <lineage>
        <taxon>Bacteria</taxon>
        <taxon>Bacillati</taxon>
        <taxon>Actinomycetota</taxon>
        <taxon>Actinomycetes</taxon>
        <taxon>Micrococcales</taxon>
        <taxon>Jonesiaceae</taxon>
        <taxon>Flavimobilis</taxon>
    </lineage>
</organism>
<evidence type="ECO:0000256" key="4">
    <source>
        <dbReference type="ARBA" id="ARBA00023136"/>
    </source>
</evidence>
<proteinExistence type="predicted"/>
<sequence length="148" mass="15588">MDWYWWVAIMLALVAIEAMTLDLVLFMFAGGALGAAVVAAADGDLVWQVVVFAIVSTILLAALRPFMLKSLRKRGENLPETNAAALVGRDAIVVDDVSEHAGLVKLAGEVWSARTEGDAVIAAGTEVRVVRIAGAIAIVTYSDHPASA</sequence>
<dbReference type="SUPFAM" id="SSF141322">
    <property type="entry name" value="NfeD domain-like"/>
    <property type="match status" value="1"/>
</dbReference>
<reference evidence="7 8" key="1">
    <citation type="submission" date="2020-09" db="EMBL/GenBank/DDBJ databases">
        <title>Flavimobilis rhizosphaerae sp. nov., isolated from rhizosphere soil of Spartina alterniflora.</title>
        <authorList>
            <person name="Hanqin C."/>
        </authorList>
    </citation>
    <scope>NUCLEOTIDE SEQUENCE [LARGE SCALE GENOMIC DNA]</scope>
    <source>
        <strain evidence="7 8">GY 10621</strain>
    </source>
</reference>